<feature type="region of interest" description="Disordered" evidence="1">
    <location>
        <begin position="46"/>
        <end position="66"/>
    </location>
</feature>
<dbReference type="AlphaFoldDB" id="A0A165IJX1"/>
<sequence>MVLISREQSGPAGVRALLLSPSFALSLFWRPGRSGVLAFWHPGVRASGRHRSSPRPRTPGPQGTSRRLPCLPGLPTYLFTFNTCTCYLLFALLRRLCISSNCPGVPVSGVFTEYVSYHPQN</sequence>
<protein>
    <submittedName>
        <fullName evidence="2">Uncharacterized protein</fullName>
    </submittedName>
</protein>
<accession>A0A165IJX1</accession>
<dbReference type="EMBL" id="KV407455">
    <property type="protein sequence ID" value="KZF24998.1"/>
    <property type="molecule type" value="Genomic_DNA"/>
</dbReference>
<dbReference type="Proteomes" id="UP000076632">
    <property type="component" value="Unassembled WGS sequence"/>
</dbReference>
<evidence type="ECO:0000256" key="1">
    <source>
        <dbReference type="SAM" id="MobiDB-lite"/>
    </source>
</evidence>
<organism evidence="2 3">
    <name type="scientific">Xylona heveae (strain CBS 132557 / TC161)</name>
    <dbReference type="NCBI Taxonomy" id="1328760"/>
    <lineage>
        <taxon>Eukaryota</taxon>
        <taxon>Fungi</taxon>
        <taxon>Dikarya</taxon>
        <taxon>Ascomycota</taxon>
        <taxon>Pezizomycotina</taxon>
        <taxon>Xylonomycetes</taxon>
        <taxon>Xylonales</taxon>
        <taxon>Xylonaceae</taxon>
        <taxon>Xylona</taxon>
    </lineage>
</organism>
<proteinExistence type="predicted"/>
<dbReference type="GeneID" id="28901887"/>
<reference evidence="2 3" key="1">
    <citation type="journal article" date="2016" name="Fungal Biol.">
        <title>The genome of Xylona heveae provides a window into fungal endophytism.</title>
        <authorList>
            <person name="Gazis R."/>
            <person name="Kuo A."/>
            <person name="Riley R."/>
            <person name="LaButti K."/>
            <person name="Lipzen A."/>
            <person name="Lin J."/>
            <person name="Amirebrahimi M."/>
            <person name="Hesse C.N."/>
            <person name="Spatafora J.W."/>
            <person name="Henrissat B."/>
            <person name="Hainaut M."/>
            <person name="Grigoriev I.V."/>
            <person name="Hibbett D.S."/>
        </authorList>
    </citation>
    <scope>NUCLEOTIDE SEQUENCE [LARGE SCALE GENOMIC DNA]</scope>
    <source>
        <strain evidence="2 3">TC161</strain>
    </source>
</reference>
<name>A0A165IJX1_XYLHT</name>
<dbReference type="RefSeq" id="XP_018190553.1">
    <property type="nucleotide sequence ID" value="XM_018336750.1"/>
</dbReference>
<gene>
    <name evidence="2" type="ORF">L228DRAFT_59966</name>
</gene>
<keyword evidence="3" id="KW-1185">Reference proteome</keyword>
<evidence type="ECO:0000313" key="3">
    <source>
        <dbReference type="Proteomes" id="UP000076632"/>
    </source>
</evidence>
<dbReference type="InParanoid" id="A0A165IJX1"/>
<evidence type="ECO:0000313" key="2">
    <source>
        <dbReference type="EMBL" id="KZF24998.1"/>
    </source>
</evidence>